<evidence type="ECO:0000313" key="3">
    <source>
        <dbReference type="WBParaSite" id="MBELARI_LOCUS17190"/>
    </source>
</evidence>
<evidence type="ECO:0000259" key="1">
    <source>
        <dbReference type="Pfam" id="PF13521"/>
    </source>
</evidence>
<accession>A0AAF3ET09</accession>
<dbReference type="InterPro" id="IPR027417">
    <property type="entry name" value="P-loop_NTPase"/>
</dbReference>
<keyword evidence="2" id="KW-1185">Reference proteome</keyword>
<proteinExistence type="predicted"/>
<protein>
    <submittedName>
        <fullName evidence="3">NadR/Ttd14 AAA domain-containing protein</fullName>
    </submittedName>
</protein>
<organism evidence="2 3">
    <name type="scientific">Mesorhabditis belari</name>
    <dbReference type="NCBI Taxonomy" id="2138241"/>
    <lineage>
        <taxon>Eukaryota</taxon>
        <taxon>Metazoa</taxon>
        <taxon>Ecdysozoa</taxon>
        <taxon>Nematoda</taxon>
        <taxon>Chromadorea</taxon>
        <taxon>Rhabditida</taxon>
        <taxon>Rhabditina</taxon>
        <taxon>Rhabditomorpha</taxon>
        <taxon>Rhabditoidea</taxon>
        <taxon>Rhabditidae</taxon>
        <taxon>Mesorhabditinae</taxon>
        <taxon>Mesorhabditis</taxon>
    </lineage>
</organism>
<dbReference type="GO" id="GO:0035091">
    <property type="term" value="F:phosphatidylinositol binding"/>
    <property type="evidence" value="ECO:0007669"/>
    <property type="project" value="TreeGrafter"/>
</dbReference>
<dbReference type="InterPro" id="IPR038727">
    <property type="entry name" value="NadR/Ttd14_AAA_dom"/>
</dbReference>
<dbReference type="InterPro" id="IPR053227">
    <property type="entry name" value="TRPL-trafficking_regulator"/>
</dbReference>
<dbReference type="GO" id="GO:0070300">
    <property type="term" value="F:phosphatidic acid binding"/>
    <property type="evidence" value="ECO:0007669"/>
    <property type="project" value="TreeGrafter"/>
</dbReference>
<dbReference type="Gene3D" id="3.40.50.300">
    <property type="entry name" value="P-loop containing nucleotide triphosphate hydrolases"/>
    <property type="match status" value="1"/>
</dbReference>
<dbReference type="PANTHER" id="PTHR34932">
    <property type="entry name" value="TRPL TRANSLOCATION DEFECT PROTEIN 14"/>
    <property type="match status" value="1"/>
</dbReference>
<dbReference type="GO" id="GO:0005525">
    <property type="term" value="F:GTP binding"/>
    <property type="evidence" value="ECO:0007669"/>
    <property type="project" value="TreeGrafter"/>
</dbReference>
<dbReference type="GO" id="GO:0045494">
    <property type="term" value="P:photoreceptor cell maintenance"/>
    <property type="evidence" value="ECO:0007669"/>
    <property type="project" value="TreeGrafter"/>
</dbReference>
<evidence type="ECO:0000313" key="2">
    <source>
        <dbReference type="Proteomes" id="UP000887575"/>
    </source>
</evidence>
<dbReference type="PANTHER" id="PTHR34932:SF1">
    <property type="entry name" value="TRPL TRANSLOCATION DEFECT PROTEIN 14"/>
    <property type="match status" value="1"/>
</dbReference>
<dbReference type="WBParaSite" id="MBELARI_LOCUS17190">
    <property type="protein sequence ID" value="MBELARI_LOCUS17190"/>
    <property type="gene ID" value="MBELARI_LOCUS17190"/>
</dbReference>
<feature type="domain" description="NadR/Ttd14 AAA" evidence="1">
    <location>
        <begin position="23"/>
        <end position="198"/>
    </location>
</feature>
<name>A0AAF3ET09_9BILA</name>
<dbReference type="AlphaFoldDB" id="A0AAF3ET09"/>
<dbReference type="Proteomes" id="UP000887575">
    <property type="component" value="Unassembled WGS sequence"/>
</dbReference>
<dbReference type="SUPFAM" id="SSF52540">
    <property type="entry name" value="P-loop containing nucleoside triphosphate hydrolases"/>
    <property type="match status" value="1"/>
</dbReference>
<dbReference type="Pfam" id="PF13521">
    <property type="entry name" value="AAA_28"/>
    <property type="match status" value="1"/>
</dbReference>
<sequence>MVANLNEILPHPRVNRFGKKLVKIAFTGGPCAGKSTAIQEIAEKIEKDLGNEWQVFKAAEAASLLYSGGVARHLLNDEQLEQWQLDMLCMIIRIEAVFEKIAEHEPNRHTVILCDRGALDPKVFTPEAMWNRILQKLSTNEEILFDRYDQVIQLHTAPRCNYTYKTNRLRREDWEGAEKINREFTRVWKDHQNFVNILDNKDDCWDSKVGEAWTTVLSLLNQS</sequence>
<reference evidence="3" key="1">
    <citation type="submission" date="2024-02" db="UniProtKB">
        <authorList>
            <consortium name="WormBaseParasite"/>
        </authorList>
    </citation>
    <scope>IDENTIFICATION</scope>
</reference>